<evidence type="ECO:0000256" key="3">
    <source>
        <dbReference type="ARBA" id="ARBA00023034"/>
    </source>
</evidence>
<dbReference type="OrthoDB" id="18786at2759"/>
<keyword evidence="3" id="KW-0333">Golgi apparatus</keyword>
<dbReference type="Proteomes" id="UP000030669">
    <property type="component" value="Unassembled WGS sequence"/>
</dbReference>
<evidence type="ECO:0000313" key="8">
    <source>
        <dbReference type="EMBL" id="EPQ57481.1"/>
    </source>
</evidence>
<dbReference type="Pfam" id="PF10392">
    <property type="entry name" value="COG5_N"/>
    <property type="match status" value="1"/>
</dbReference>
<feature type="compositionally biased region" description="Basic and acidic residues" evidence="5">
    <location>
        <begin position="222"/>
        <end position="234"/>
    </location>
</feature>
<keyword evidence="9" id="KW-1185">Reference proteome</keyword>
<dbReference type="KEGG" id="gtr:GLOTRDRAFT_110592"/>
<dbReference type="RefSeq" id="XP_007864572.1">
    <property type="nucleotide sequence ID" value="XM_007866381.1"/>
</dbReference>
<keyword evidence="4" id="KW-0472">Membrane</keyword>
<evidence type="ECO:0000259" key="6">
    <source>
        <dbReference type="Pfam" id="PF10392"/>
    </source>
</evidence>
<evidence type="ECO:0000256" key="5">
    <source>
        <dbReference type="SAM" id="MobiDB-lite"/>
    </source>
</evidence>
<evidence type="ECO:0000259" key="7">
    <source>
        <dbReference type="Pfam" id="PF20649"/>
    </source>
</evidence>
<dbReference type="PANTHER" id="PTHR13228:SF3">
    <property type="entry name" value="CONSERVED OLIGOMERIC GOLGI COMPLEX SUBUNIT 5"/>
    <property type="match status" value="1"/>
</dbReference>
<dbReference type="InterPro" id="IPR049176">
    <property type="entry name" value="COG5_N"/>
</dbReference>
<dbReference type="HOGENOM" id="CLU_009839_0_0_1"/>
<feature type="compositionally biased region" description="Polar residues" evidence="5">
    <location>
        <begin position="30"/>
        <end position="42"/>
    </location>
</feature>
<feature type="domain" description="Conserved oligomeric Golgi complex subunit 5 N-terminal" evidence="6">
    <location>
        <begin position="6"/>
        <end position="155"/>
    </location>
</feature>
<comment type="subcellular location">
    <subcellularLocation>
        <location evidence="1">Golgi apparatus membrane</location>
        <topology evidence="1">Peripheral membrane protein</topology>
    </subcellularLocation>
</comment>
<evidence type="ECO:0000256" key="4">
    <source>
        <dbReference type="ARBA" id="ARBA00023136"/>
    </source>
</evidence>
<dbReference type="STRING" id="670483.S7QC57"/>
<dbReference type="eggNOG" id="KOG2211">
    <property type="taxonomic scope" value="Eukaryota"/>
</dbReference>
<dbReference type="AlphaFoldDB" id="S7QC57"/>
<evidence type="ECO:0000256" key="2">
    <source>
        <dbReference type="ARBA" id="ARBA00020974"/>
    </source>
</evidence>
<proteinExistence type="predicted"/>
<dbReference type="GO" id="GO:0017119">
    <property type="term" value="C:Golgi transport complex"/>
    <property type="evidence" value="ECO:0007669"/>
    <property type="project" value="InterPro"/>
</dbReference>
<organism evidence="8 9">
    <name type="scientific">Gloeophyllum trabeum (strain ATCC 11539 / FP-39264 / Madison 617)</name>
    <name type="common">Brown rot fungus</name>
    <dbReference type="NCBI Taxonomy" id="670483"/>
    <lineage>
        <taxon>Eukaryota</taxon>
        <taxon>Fungi</taxon>
        <taxon>Dikarya</taxon>
        <taxon>Basidiomycota</taxon>
        <taxon>Agaricomycotina</taxon>
        <taxon>Agaricomycetes</taxon>
        <taxon>Gloeophyllales</taxon>
        <taxon>Gloeophyllaceae</taxon>
        <taxon>Gloeophyllum</taxon>
    </lineage>
</organism>
<feature type="domain" description="Conserved oligomeric Golgi complex subunit 5 helical" evidence="7">
    <location>
        <begin position="256"/>
        <end position="469"/>
    </location>
</feature>
<dbReference type="PANTHER" id="PTHR13228">
    <property type="entry name" value="CONSERVED OLIGOMERIC GOLGI COMPLEX COMPONENT 5"/>
    <property type="match status" value="1"/>
</dbReference>
<evidence type="ECO:0000256" key="1">
    <source>
        <dbReference type="ARBA" id="ARBA00004395"/>
    </source>
</evidence>
<feature type="region of interest" description="Disordered" evidence="5">
    <location>
        <begin position="161"/>
        <end position="190"/>
    </location>
</feature>
<evidence type="ECO:0000313" key="9">
    <source>
        <dbReference type="Proteomes" id="UP000030669"/>
    </source>
</evidence>
<sequence>MTDYSVFARPDFDAHEYANAILSGEPYPPQQSTGKPVKSSSKVAGGIEPAKEDISVAISKLDFGIEDVSKQLKNVVTTHHEELLVQAAGVSELDSSLTSVRGGLGELETSLEKLRSKIRTPYQSLQTHVTRLQRLQQALDVLRRMSRFVVVARRLESQMAEMDAAETAPDASADGKATPSRALDHEEEKERTIARAALSIAELAALLEASPETEAEPSGSDKSAHNRTSPEDRPQSSTTEDDEDENEPIDSPAIPLRAINAVAAHVPFIEASRAKITTEMENTVVTGLATLNQSLLASSLQTAHNLRVLPEVVQNLVLDLAGALDSRIRAAFDLSQLSKDAVTKDTAPTSQSVLYKSRVRTEPTNLTAPQWNALLWTRLEALVEELTGCCVKVYTLEKVLKMKRDPVTGAVFLDEAMKVLEDRPSTTFWSSLCRALEKQCKDAAKGSSFLQQTLSGGYPRLLRLFHEFFAKIAVHTDTVYSATHQSPETILVVRALSTFEGIYLSRVSNKLNETVGQAFAGGMRSPPGANEGVNIARGIANELDSAKFDPLLIKSVARNTVSSLDLMLNRADSLLVRDRSAFTLMGPTATPQQVLNGQVTSLLYHCWLRLQKLEEEYPENVTSILSPHVKKIRAAYEKMTDPLLTAIKRELGAIIARVHRTDFGKDVDPMAGMGGGASLYMKDLVEKLTFVKMEILNKFNIGDEMRSWITTIVKYVLRTFVLHVSIVKPLGESGKLQLTSDMTELEFAISAFMTDSQAKRRGADWSSVGDGYHALRAMRPLLFLDNAQLASPQHTTGLPPLIVLHHILVRSAIPLPHMLHGWQEAEYVRWVDEHTEEEALTLIEGGLSHWEKITEAEGKDPSAALEYVQLARAVLARGRAT</sequence>
<gene>
    <name evidence="8" type="ORF">GLOTRDRAFT_110592</name>
</gene>
<dbReference type="EMBL" id="KB469299">
    <property type="protein sequence ID" value="EPQ57481.1"/>
    <property type="molecule type" value="Genomic_DNA"/>
</dbReference>
<name>S7QC57_GLOTA</name>
<reference evidence="8 9" key="1">
    <citation type="journal article" date="2012" name="Science">
        <title>The Paleozoic origin of enzymatic lignin decomposition reconstructed from 31 fungal genomes.</title>
        <authorList>
            <person name="Floudas D."/>
            <person name="Binder M."/>
            <person name="Riley R."/>
            <person name="Barry K."/>
            <person name="Blanchette R.A."/>
            <person name="Henrissat B."/>
            <person name="Martinez A.T."/>
            <person name="Otillar R."/>
            <person name="Spatafora J.W."/>
            <person name="Yadav J.S."/>
            <person name="Aerts A."/>
            <person name="Benoit I."/>
            <person name="Boyd A."/>
            <person name="Carlson A."/>
            <person name="Copeland A."/>
            <person name="Coutinho P.M."/>
            <person name="de Vries R.P."/>
            <person name="Ferreira P."/>
            <person name="Findley K."/>
            <person name="Foster B."/>
            <person name="Gaskell J."/>
            <person name="Glotzer D."/>
            <person name="Gorecki P."/>
            <person name="Heitman J."/>
            <person name="Hesse C."/>
            <person name="Hori C."/>
            <person name="Igarashi K."/>
            <person name="Jurgens J.A."/>
            <person name="Kallen N."/>
            <person name="Kersten P."/>
            <person name="Kohler A."/>
            <person name="Kuees U."/>
            <person name="Kumar T.K.A."/>
            <person name="Kuo A."/>
            <person name="LaButti K."/>
            <person name="Larrondo L.F."/>
            <person name="Lindquist E."/>
            <person name="Ling A."/>
            <person name="Lombard V."/>
            <person name="Lucas S."/>
            <person name="Lundell T."/>
            <person name="Martin R."/>
            <person name="McLaughlin D.J."/>
            <person name="Morgenstern I."/>
            <person name="Morin E."/>
            <person name="Murat C."/>
            <person name="Nagy L.G."/>
            <person name="Nolan M."/>
            <person name="Ohm R.A."/>
            <person name="Patyshakuliyeva A."/>
            <person name="Rokas A."/>
            <person name="Ruiz-Duenas F.J."/>
            <person name="Sabat G."/>
            <person name="Salamov A."/>
            <person name="Samejima M."/>
            <person name="Schmutz J."/>
            <person name="Slot J.C."/>
            <person name="St John F."/>
            <person name="Stenlid J."/>
            <person name="Sun H."/>
            <person name="Sun S."/>
            <person name="Syed K."/>
            <person name="Tsang A."/>
            <person name="Wiebenga A."/>
            <person name="Young D."/>
            <person name="Pisabarro A."/>
            <person name="Eastwood D.C."/>
            <person name="Martin F."/>
            <person name="Cullen D."/>
            <person name="Grigoriev I.V."/>
            <person name="Hibbett D.S."/>
        </authorList>
    </citation>
    <scope>NUCLEOTIDE SEQUENCE [LARGE SCALE GENOMIC DNA]</scope>
    <source>
        <strain evidence="8 9">ATCC 11539</strain>
    </source>
</reference>
<feature type="region of interest" description="Disordered" evidence="5">
    <location>
        <begin position="25"/>
        <end position="44"/>
    </location>
</feature>
<dbReference type="GO" id="GO:0006891">
    <property type="term" value="P:intra-Golgi vesicle-mediated transport"/>
    <property type="evidence" value="ECO:0007669"/>
    <property type="project" value="InterPro"/>
</dbReference>
<dbReference type="InterPro" id="IPR019465">
    <property type="entry name" value="Cog5"/>
</dbReference>
<feature type="compositionally biased region" description="Low complexity" evidence="5">
    <location>
        <begin position="209"/>
        <end position="220"/>
    </location>
</feature>
<feature type="compositionally biased region" description="Acidic residues" evidence="5">
    <location>
        <begin position="239"/>
        <end position="248"/>
    </location>
</feature>
<dbReference type="InterPro" id="IPR048485">
    <property type="entry name" value="COG5_helical"/>
</dbReference>
<dbReference type="OMA" id="MMVEYFE"/>
<dbReference type="GO" id="GO:0000139">
    <property type="term" value="C:Golgi membrane"/>
    <property type="evidence" value="ECO:0007669"/>
    <property type="project" value="UniProtKB-SubCell"/>
</dbReference>
<dbReference type="Pfam" id="PF20649">
    <property type="entry name" value="COG5_C"/>
    <property type="match status" value="1"/>
</dbReference>
<feature type="region of interest" description="Disordered" evidence="5">
    <location>
        <begin position="209"/>
        <end position="251"/>
    </location>
</feature>
<accession>S7QC57</accession>
<dbReference type="GeneID" id="19299248"/>
<protein>
    <recommendedName>
        <fullName evidence="2">Conserved oligomeric Golgi complex subunit 5</fullName>
    </recommendedName>
</protein>